<dbReference type="Gramene" id="TVU30697">
    <property type="protein sequence ID" value="TVU30697"/>
    <property type="gene ID" value="EJB05_22331"/>
</dbReference>
<sequence length="153" mass="16487">MAASSVQPDHHRGGHPRSVKNRRPLLGDLNVQVPTISNSSIFHPSPKSDRPASPSLLRSPSAWIRAAKSHGFGSGKHTPRPPKNFCYDARSYAQNFDEGGGEEDAIKYRCFSPRLPASPQPASVAPVLVASTCSEDDNGRETTTLQAGLEKSK</sequence>
<reference evidence="2 4" key="1">
    <citation type="journal article" date="2019" name="Sci. Rep.">
        <title>A high-quality genome of Eragrostis curvula grass provides insights into Poaceae evolution and supports new strategies to enhance forage quality.</title>
        <authorList>
            <person name="Carballo J."/>
            <person name="Santos B.A.C.M."/>
            <person name="Zappacosta D."/>
            <person name="Garbus I."/>
            <person name="Selva J.P."/>
            <person name="Gallo C.A."/>
            <person name="Diaz A."/>
            <person name="Albertini E."/>
            <person name="Caccamo M."/>
            <person name="Echenique V."/>
        </authorList>
    </citation>
    <scope>NUCLEOTIDE SEQUENCE [LARGE SCALE GENOMIC DNA]</scope>
    <source>
        <strain evidence="4">cv. Victoria</strain>
        <tissue evidence="2">Leaf</tissue>
    </source>
</reference>
<feature type="compositionally biased region" description="Low complexity" evidence="1">
    <location>
        <begin position="51"/>
        <end position="60"/>
    </location>
</feature>
<keyword evidence="4" id="KW-1185">Reference proteome</keyword>
<evidence type="ECO:0000313" key="4">
    <source>
        <dbReference type="Proteomes" id="UP000324897"/>
    </source>
</evidence>
<dbReference type="OrthoDB" id="657187at2759"/>
<dbReference type="EMBL" id="RWGY01000011">
    <property type="protein sequence ID" value="TVU30689.1"/>
    <property type="molecule type" value="Genomic_DNA"/>
</dbReference>
<organism evidence="2 4">
    <name type="scientific">Eragrostis curvula</name>
    <name type="common">weeping love grass</name>
    <dbReference type="NCBI Taxonomy" id="38414"/>
    <lineage>
        <taxon>Eukaryota</taxon>
        <taxon>Viridiplantae</taxon>
        <taxon>Streptophyta</taxon>
        <taxon>Embryophyta</taxon>
        <taxon>Tracheophyta</taxon>
        <taxon>Spermatophyta</taxon>
        <taxon>Magnoliopsida</taxon>
        <taxon>Liliopsida</taxon>
        <taxon>Poales</taxon>
        <taxon>Poaceae</taxon>
        <taxon>PACMAD clade</taxon>
        <taxon>Chloridoideae</taxon>
        <taxon>Eragrostideae</taxon>
        <taxon>Eragrostidinae</taxon>
        <taxon>Eragrostis</taxon>
    </lineage>
</organism>
<proteinExistence type="predicted"/>
<evidence type="ECO:0000313" key="3">
    <source>
        <dbReference type="EMBL" id="TVU30697.1"/>
    </source>
</evidence>
<feature type="compositionally biased region" description="Polar residues" evidence="1">
    <location>
        <begin position="32"/>
        <end position="42"/>
    </location>
</feature>
<feature type="compositionally biased region" description="Basic residues" evidence="1">
    <location>
        <begin position="12"/>
        <end position="23"/>
    </location>
</feature>
<feature type="region of interest" description="Disordered" evidence="1">
    <location>
        <begin position="1"/>
        <end position="60"/>
    </location>
</feature>
<evidence type="ECO:0000313" key="2">
    <source>
        <dbReference type="EMBL" id="TVU30689.1"/>
    </source>
</evidence>
<comment type="caution">
    <text evidence="2">The sequence shown here is derived from an EMBL/GenBank/DDBJ whole genome shotgun (WGS) entry which is preliminary data.</text>
</comment>
<feature type="non-terminal residue" evidence="2">
    <location>
        <position position="1"/>
    </location>
</feature>
<name>A0A5J9V3G6_9POAL</name>
<feature type="region of interest" description="Disordered" evidence="1">
    <location>
        <begin position="134"/>
        <end position="153"/>
    </location>
</feature>
<protein>
    <submittedName>
        <fullName evidence="2">Uncharacterized protein</fullName>
    </submittedName>
</protein>
<dbReference type="Gramene" id="TVU30689">
    <property type="protein sequence ID" value="TVU30689"/>
    <property type="gene ID" value="EJB05_22323"/>
</dbReference>
<dbReference type="AlphaFoldDB" id="A0A5J9V3G6"/>
<accession>A0A5J9V3G6</accession>
<dbReference type="EMBL" id="RWGY01000011">
    <property type="protein sequence ID" value="TVU30697.1"/>
    <property type="molecule type" value="Genomic_DNA"/>
</dbReference>
<dbReference type="Proteomes" id="UP000324897">
    <property type="component" value="Chromosome 1"/>
</dbReference>
<evidence type="ECO:0000256" key="1">
    <source>
        <dbReference type="SAM" id="MobiDB-lite"/>
    </source>
</evidence>
<gene>
    <name evidence="2" type="ORF">EJB05_22323</name>
    <name evidence="3" type="ORF">EJB05_22331</name>
</gene>